<protein>
    <submittedName>
        <fullName evidence="2">Uncharacterized protein</fullName>
    </submittedName>
</protein>
<evidence type="ECO:0000313" key="3">
    <source>
        <dbReference type="Proteomes" id="UP000823775"/>
    </source>
</evidence>
<evidence type="ECO:0000256" key="1">
    <source>
        <dbReference type="SAM" id="MobiDB-lite"/>
    </source>
</evidence>
<reference evidence="2 3" key="1">
    <citation type="journal article" date="2021" name="BMC Genomics">
        <title>Datura genome reveals duplications of psychoactive alkaloid biosynthetic genes and high mutation rate following tissue culture.</title>
        <authorList>
            <person name="Rajewski A."/>
            <person name="Carter-House D."/>
            <person name="Stajich J."/>
            <person name="Litt A."/>
        </authorList>
    </citation>
    <scope>NUCLEOTIDE SEQUENCE [LARGE SCALE GENOMIC DNA]</scope>
    <source>
        <strain evidence="2">AR-01</strain>
    </source>
</reference>
<dbReference type="EMBL" id="JACEIK010001810">
    <property type="protein sequence ID" value="MCD7472317.1"/>
    <property type="molecule type" value="Genomic_DNA"/>
</dbReference>
<name>A0ABS8TL87_DATST</name>
<proteinExistence type="predicted"/>
<accession>A0ABS8TL87</accession>
<sequence>MASHADKVNKVVVTDKGLKRLRKGTKGPKSMTTKALPFRSSEKKSWRSIGLSGLIPRKNQ</sequence>
<comment type="caution">
    <text evidence="2">The sequence shown here is derived from an EMBL/GenBank/DDBJ whole genome shotgun (WGS) entry which is preliminary data.</text>
</comment>
<keyword evidence="3" id="KW-1185">Reference proteome</keyword>
<evidence type="ECO:0000313" key="2">
    <source>
        <dbReference type="EMBL" id="MCD7472317.1"/>
    </source>
</evidence>
<dbReference type="Proteomes" id="UP000823775">
    <property type="component" value="Unassembled WGS sequence"/>
</dbReference>
<organism evidence="2 3">
    <name type="scientific">Datura stramonium</name>
    <name type="common">Jimsonweed</name>
    <name type="synonym">Common thornapple</name>
    <dbReference type="NCBI Taxonomy" id="4076"/>
    <lineage>
        <taxon>Eukaryota</taxon>
        <taxon>Viridiplantae</taxon>
        <taxon>Streptophyta</taxon>
        <taxon>Embryophyta</taxon>
        <taxon>Tracheophyta</taxon>
        <taxon>Spermatophyta</taxon>
        <taxon>Magnoliopsida</taxon>
        <taxon>eudicotyledons</taxon>
        <taxon>Gunneridae</taxon>
        <taxon>Pentapetalae</taxon>
        <taxon>asterids</taxon>
        <taxon>lamiids</taxon>
        <taxon>Solanales</taxon>
        <taxon>Solanaceae</taxon>
        <taxon>Solanoideae</taxon>
        <taxon>Datureae</taxon>
        <taxon>Datura</taxon>
    </lineage>
</organism>
<feature type="region of interest" description="Disordered" evidence="1">
    <location>
        <begin position="1"/>
        <end position="44"/>
    </location>
</feature>
<feature type="non-terminal residue" evidence="2">
    <location>
        <position position="60"/>
    </location>
</feature>
<gene>
    <name evidence="2" type="ORF">HAX54_013456</name>
</gene>